<protein>
    <recommendedName>
        <fullName evidence="1">BRCT domain-containing protein</fullName>
    </recommendedName>
</protein>
<reference evidence="2" key="1">
    <citation type="submission" date="2023-06" db="EMBL/GenBank/DDBJ databases">
        <title>Genome-scale phylogeny and comparative genomics of the fungal order Sordariales.</title>
        <authorList>
            <consortium name="Lawrence Berkeley National Laboratory"/>
            <person name="Hensen N."/>
            <person name="Bonometti L."/>
            <person name="Westerberg I."/>
            <person name="Brannstrom I.O."/>
            <person name="Guillou S."/>
            <person name="Cros-Aarteil S."/>
            <person name="Calhoun S."/>
            <person name="Haridas S."/>
            <person name="Kuo A."/>
            <person name="Mondo S."/>
            <person name="Pangilinan J."/>
            <person name="Riley R."/>
            <person name="Labutti K."/>
            <person name="Andreopoulos B."/>
            <person name="Lipzen A."/>
            <person name="Chen C."/>
            <person name="Yanf M."/>
            <person name="Daum C."/>
            <person name="Ng V."/>
            <person name="Clum A."/>
            <person name="Steindorff A."/>
            <person name="Ohm R."/>
            <person name="Martin F."/>
            <person name="Silar P."/>
            <person name="Natvig D."/>
            <person name="Lalanne C."/>
            <person name="Gautier V."/>
            <person name="Ament-Velasquez S.L."/>
            <person name="Kruys A."/>
            <person name="Hutchinson M.I."/>
            <person name="Powell A.J."/>
            <person name="Barry K."/>
            <person name="Miller A.N."/>
            <person name="Grigoriev I.V."/>
            <person name="Debuchy R."/>
            <person name="Gladieux P."/>
            <person name="Thoren M.H."/>
            <person name="Johannesson H."/>
        </authorList>
    </citation>
    <scope>NUCLEOTIDE SEQUENCE</scope>
    <source>
        <strain evidence="2">SMH4607-1</strain>
    </source>
</reference>
<feature type="domain" description="BRCT" evidence="1">
    <location>
        <begin position="10"/>
        <end position="84"/>
    </location>
</feature>
<dbReference type="SUPFAM" id="SSF52113">
    <property type="entry name" value="BRCT domain"/>
    <property type="match status" value="1"/>
</dbReference>
<name>A0AA40B0X8_9PEZI</name>
<comment type="caution">
    <text evidence="2">The sequence shown here is derived from an EMBL/GenBank/DDBJ whole genome shotgun (WGS) entry which is preliminary data.</text>
</comment>
<dbReference type="AlphaFoldDB" id="A0AA40B0X8"/>
<evidence type="ECO:0000313" key="2">
    <source>
        <dbReference type="EMBL" id="KAK0725579.1"/>
    </source>
</evidence>
<dbReference type="Proteomes" id="UP001172102">
    <property type="component" value="Unassembled WGS sequence"/>
</dbReference>
<evidence type="ECO:0000313" key="3">
    <source>
        <dbReference type="Proteomes" id="UP001172102"/>
    </source>
</evidence>
<evidence type="ECO:0000259" key="1">
    <source>
        <dbReference type="PROSITE" id="PS50172"/>
    </source>
</evidence>
<dbReference type="Pfam" id="PF00533">
    <property type="entry name" value="BRCT"/>
    <property type="match status" value="1"/>
</dbReference>
<proteinExistence type="predicted"/>
<dbReference type="SMART" id="SM00292">
    <property type="entry name" value="BRCT"/>
    <property type="match status" value="1"/>
</dbReference>
<keyword evidence="3" id="KW-1185">Reference proteome</keyword>
<organism evidence="2 3">
    <name type="scientific">Lasiosphaeris hirsuta</name>
    <dbReference type="NCBI Taxonomy" id="260670"/>
    <lineage>
        <taxon>Eukaryota</taxon>
        <taxon>Fungi</taxon>
        <taxon>Dikarya</taxon>
        <taxon>Ascomycota</taxon>
        <taxon>Pezizomycotina</taxon>
        <taxon>Sordariomycetes</taxon>
        <taxon>Sordariomycetidae</taxon>
        <taxon>Sordariales</taxon>
        <taxon>Lasiosphaeriaceae</taxon>
        <taxon>Lasiosphaeris</taxon>
    </lineage>
</organism>
<dbReference type="Gene3D" id="3.40.50.10190">
    <property type="entry name" value="BRCT domain"/>
    <property type="match status" value="1"/>
</dbReference>
<accession>A0AA40B0X8</accession>
<dbReference type="InterPro" id="IPR036420">
    <property type="entry name" value="BRCT_dom_sf"/>
</dbReference>
<sequence>MPPKKSTTTTGAGALANCTIALSGQFPGFTQAILKKQAEELGAKVTATVTNATTHIVATKSDYLTTSSKFAKAKDLGIPIVALP</sequence>
<gene>
    <name evidence="2" type="ORF">B0H67DRAFT_570952</name>
</gene>
<dbReference type="InterPro" id="IPR001357">
    <property type="entry name" value="BRCT_dom"/>
</dbReference>
<dbReference type="PROSITE" id="PS50172">
    <property type="entry name" value="BRCT"/>
    <property type="match status" value="1"/>
</dbReference>
<dbReference type="EMBL" id="JAUKUA010000002">
    <property type="protein sequence ID" value="KAK0725579.1"/>
    <property type="molecule type" value="Genomic_DNA"/>
</dbReference>